<dbReference type="Proteomes" id="UP001215280">
    <property type="component" value="Unassembled WGS sequence"/>
</dbReference>
<protein>
    <submittedName>
        <fullName evidence="2">Uncharacterized protein</fullName>
    </submittedName>
</protein>
<feature type="compositionally biased region" description="Low complexity" evidence="1">
    <location>
        <begin position="98"/>
        <end position="112"/>
    </location>
</feature>
<evidence type="ECO:0000313" key="2">
    <source>
        <dbReference type="EMBL" id="KAJ7742721.1"/>
    </source>
</evidence>
<feature type="compositionally biased region" description="Low complexity" evidence="1">
    <location>
        <begin position="191"/>
        <end position="210"/>
    </location>
</feature>
<dbReference type="AlphaFoldDB" id="A0AAD7IJ75"/>
<evidence type="ECO:0000313" key="3">
    <source>
        <dbReference type="Proteomes" id="UP001215280"/>
    </source>
</evidence>
<feature type="compositionally biased region" description="Low complexity" evidence="1">
    <location>
        <begin position="62"/>
        <end position="72"/>
    </location>
</feature>
<sequence>MMLLQKQPHFSMALAQSPYIHTHRRHPSAPPQAVVVQPTRTPGLLSLSRPPRARNDHKVSPKPRQAQQAQPASREGTPAPLKPAPEIRGRQQGKKQQQHQQQQQRSSSQAAPSRRRQPSPDPFRAAPAAPNKRRQLPIPVPPKLAPANPTLLSRSDPVLSHMHMPRRKPQRATTLDSDVFPICDDMTEAGSRPSSPESHSHSPRPITPTRTRPDLHLAEPRTPTRRTRVPEGPRTAPLSSASAAPASFFPFPTTSTPNSSPKRRPAAAARRAKHLSEGVFPPEDPEMQAFIHALSKRSRSTDRSTDDPAIPDGYFASSMFQNSPSPEELPPPLFA</sequence>
<proteinExistence type="predicted"/>
<name>A0AAD7IJ75_9AGAR</name>
<reference evidence="2" key="1">
    <citation type="submission" date="2023-03" db="EMBL/GenBank/DDBJ databases">
        <title>Massive genome expansion in bonnet fungi (Mycena s.s.) driven by repeated elements and novel gene families across ecological guilds.</title>
        <authorList>
            <consortium name="Lawrence Berkeley National Laboratory"/>
            <person name="Harder C.B."/>
            <person name="Miyauchi S."/>
            <person name="Viragh M."/>
            <person name="Kuo A."/>
            <person name="Thoen E."/>
            <person name="Andreopoulos B."/>
            <person name="Lu D."/>
            <person name="Skrede I."/>
            <person name="Drula E."/>
            <person name="Henrissat B."/>
            <person name="Morin E."/>
            <person name="Kohler A."/>
            <person name="Barry K."/>
            <person name="LaButti K."/>
            <person name="Morin E."/>
            <person name="Salamov A."/>
            <person name="Lipzen A."/>
            <person name="Mereny Z."/>
            <person name="Hegedus B."/>
            <person name="Baldrian P."/>
            <person name="Stursova M."/>
            <person name="Weitz H."/>
            <person name="Taylor A."/>
            <person name="Grigoriev I.V."/>
            <person name="Nagy L.G."/>
            <person name="Martin F."/>
            <person name="Kauserud H."/>
        </authorList>
    </citation>
    <scope>NUCLEOTIDE SEQUENCE</scope>
    <source>
        <strain evidence="2">CBHHK188m</strain>
    </source>
</reference>
<evidence type="ECO:0000256" key="1">
    <source>
        <dbReference type="SAM" id="MobiDB-lite"/>
    </source>
</evidence>
<feature type="region of interest" description="Disordered" evidence="1">
    <location>
        <begin position="21"/>
        <end position="335"/>
    </location>
</feature>
<organism evidence="2 3">
    <name type="scientific">Mycena maculata</name>
    <dbReference type="NCBI Taxonomy" id="230809"/>
    <lineage>
        <taxon>Eukaryota</taxon>
        <taxon>Fungi</taxon>
        <taxon>Dikarya</taxon>
        <taxon>Basidiomycota</taxon>
        <taxon>Agaricomycotina</taxon>
        <taxon>Agaricomycetes</taxon>
        <taxon>Agaricomycetidae</taxon>
        <taxon>Agaricales</taxon>
        <taxon>Marasmiineae</taxon>
        <taxon>Mycenaceae</taxon>
        <taxon>Mycena</taxon>
    </lineage>
</organism>
<comment type="caution">
    <text evidence="2">The sequence shown here is derived from an EMBL/GenBank/DDBJ whole genome shotgun (WGS) entry which is preliminary data.</text>
</comment>
<feature type="compositionally biased region" description="Low complexity" evidence="1">
    <location>
        <begin position="230"/>
        <end position="260"/>
    </location>
</feature>
<accession>A0AAD7IJ75</accession>
<keyword evidence="3" id="KW-1185">Reference proteome</keyword>
<dbReference type="EMBL" id="JARJLG010000116">
    <property type="protein sequence ID" value="KAJ7742721.1"/>
    <property type="molecule type" value="Genomic_DNA"/>
</dbReference>
<feature type="compositionally biased region" description="Basic residues" evidence="1">
    <location>
        <begin position="261"/>
        <end position="273"/>
    </location>
</feature>
<gene>
    <name evidence="2" type="ORF">DFH07DRAFT_39480</name>
</gene>